<evidence type="ECO:0000313" key="3">
    <source>
        <dbReference type="Proteomes" id="UP001140293"/>
    </source>
</evidence>
<keyword evidence="3" id="KW-1185">Reference proteome</keyword>
<dbReference type="InterPro" id="IPR013022">
    <property type="entry name" value="Xyl_isomerase-like_TIM-brl"/>
</dbReference>
<comment type="caution">
    <text evidence="2">The sequence shown here is derived from an EMBL/GenBank/DDBJ whole genome shotgun (WGS) entry which is preliminary data.</text>
</comment>
<dbReference type="PANTHER" id="PTHR12110">
    <property type="entry name" value="HYDROXYPYRUVATE ISOMERASE"/>
    <property type="match status" value="1"/>
</dbReference>
<dbReference type="RefSeq" id="WP_264014957.1">
    <property type="nucleotide sequence ID" value="NZ_JACKSJ010000204.1"/>
</dbReference>
<sequence>MHSRVCLHQVAFLGQPTEVFVEHCRSLEIQHMTLVSQAFPLPDEAWRALRRGGPRVAAVNHVFAVHPDIERDTGEAGRRLLEVVDTAAELGAERLYLLTGGRGGLTWEQAADRFADLLGQGREAAEAAGVRLLVENASPFNADIHMAHTLSDAITLAERAGIGVCVDLHACWMEAGLRGLIERAAPHTGLVQVSDYVLGDRTAPCRAVPGDGTIDLPRILGDVLATGYGGVFDIELVGPRIDAEGAAPATARAAHHLSELLTRLGA</sequence>
<accession>A0A9X3BXP1</accession>
<dbReference type="GO" id="GO:0016853">
    <property type="term" value="F:isomerase activity"/>
    <property type="evidence" value="ECO:0007669"/>
    <property type="project" value="UniProtKB-KW"/>
</dbReference>
<dbReference type="InterPro" id="IPR050312">
    <property type="entry name" value="IolE/XylAMocC-like"/>
</dbReference>
<dbReference type="Gene3D" id="3.20.20.150">
    <property type="entry name" value="Divalent-metal-dependent TIM barrel enzymes"/>
    <property type="match status" value="1"/>
</dbReference>
<dbReference type="EMBL" id="JACKSJ010000204">
    <property type="protein sequence ID" value="MCV7172786.1"/>
    <property type="molecule type" value="Genomic_DNA"/>
</dbReference>
<organism evidence="2 3">
    <name type="scientific">[Mycobacterium] manitobense</name>
    <dbReference type="NCBI Taxonomy" id="190147"/>
    <lineage>
        <taxon>Bacteria</taxon>
        <taxon>Bacillati</taxon>
        <taxon>Actinomycetota</taxon>
        <taxon>Actinomycetes</taxon>
        <taxon>Mycobacteriales</taxon>
        <taxon>Mycobacteriaceae</taxon>
        <taxon>Mycolicibacterium</taxon>
    </lineage>
</organism>
<reference evidence="2" key="1">
    <citation type="submission" date="2020-07" db="EMBL/GenBank/DDBJ databases">
        <authorList>
            <person name="Pettersson B.M.F."/>
            <person name="Behra P.R.K."/>
            <person name="Ramesh M."/>
            <person name="Das S."/>
            <person name="Dasgupta S."/>
            <person name="Kirsebom L.A."/>
        </authorList>
    </citation>
    <scope>NUCLEOTIDE SEQUENCE</scope>
    <source>
        <strain evidence="2">DSM 44615</strain>
    </source>
</reference>
<reference evidence="2" key="2">
    <citation type="journal article" date="2022" name="BMC Genomics">
        <title>Comparative genome analysis of mycobacteria focusing on tRNA and non-coding RNA.</title>
        <authorList>
            <person name="Behra P.R.K."/>
            <person name="Pettersson B.M.F."/>
            <person name="Ramesh M."/>
            <person name="Das S."/>
            <person name="Dasgupta S."/>
            <person name="Kirsebom L.A."/>
        </authorList>
    </citation>
    <scope>NUCLEOTIDE SEQUENCE</scope>
    <source>
        <strain evidence="2">DSM 44615</strain>
    </source>
</reference>
<gene>
    <name evidence="2" type="ORF">H7I41_22955</name>
</gene>
<keyword evidence="2" id="KW-0413">Isomerase</keyword>
<dbReference type="InterPro" id="IPR036237">
    <property type="entry name" value="Xyl_isomerase-like_sf"/>
</dbReference>
<evidence type="ECO:0000313" key="2">
    <source>
        <dbReference type="EMBL" id="MCV7172786.1"/>
    </source>
</evidence>
<evidence type="ECO:0000259" key="1">
    <source>
        <dbReference type="Pfam" id="PF01261"/>
    </source>
</evidence>
<proteinExistence type="predicted"/>
<name>A0A9X3BXP1_9MYCO</name>
<feature type="domain" description="Xylose isomerase-like TIM barrel" evidence="1">
    <location>
        <begin position="43"/>
        <end position="248"/>
    </location>
</feature>
<protein>
    <submittedName>
        <fullName evidence="2">Sugar phosphate isomerase/epimerase</fullName>
    </submittedName>
</protein>
<dbReference type="Proteomes" id="UP001140293">
    <property type="component" value="Unassembled WGS sequence"/>
</dbReference>
<dbReference type="SUPFAM" id="SSF51658">
    <property type="entry name" value="Xylose isomerase-like"/>
    <property type="match status" value="1"/>
</dbReference>
<dbReference type="Pfam" id="PF01261">
    <property type="entry name" value="AP_endonuc_2"/>
    <property type="match status" value="1"/>
</dbReference>
<dbReference type="AlphaFoldDB" id="A0A9X3BXP1"/>
<dbReference type="PANTHER" id="PTHR12110:SF52">
    <property type="entry name" value="XYLOSE ISOMERASE"/>
    <property type="match status" value="1"/>
</dbReference>